<organism evidence="1 2">
    <name type="scientific">Lentinula detonsa</name>
    <dbReference type="NCBI Taxonomy" id="2804962"/>
    <lineage>
        <taxon>Eukaryota</taxon>
        <taxon>Fungi</taxon>
        <taxon>Dikarya</taxon>
        <taxon>Basidiomycota</taxon>
        <taxon>Agaricomycotina</taxon>
        <taxon>Agaricomycetes</taxon>
        <taxon>Agaricomycetidae</taxon>
        <taxon>Agaricales</taxon>
        <taxon>Marasmiineae</taxon>
        <taxon>Omphalotaceae</taxon>
        <taxon>Lentinula</taxon>
    </lineage>
</organism>
<evidence type="ECO:0000313" key="2">
    <source>
        <dbReference type="Proteomes" id="UP001163850"/>
    </source>
</evidence>
<dbReference type="Proteomes" id="UP001163850">
    <property type="component" value="Unassembled WGS sequence"/>
</dbReference>
<reference evidence="1" key="1">
    <citation type="submission" date="2022-08" db="EMBL/GenBank/DDBJ databases">
        <authorList>
            <consortium name="DOE Joint Genome Institute"/>
            <person name="Min B."/>
            <person name="Riley R."/>
            <person name="Sierra-Patev S."/>
            <person name="Naranjo-Ortiz M."/>
            <person name="Looney B."/>
            <person name="Konkel Z."/>
            <person name="Slot J.C."/>
            <person name="Sakamoto Y."/>
            <person name="Steenwyk J.L."/>
            <person name="Rokas A."/>
            <person name="Carro J."/>
            <person name="Camarero S."/>
            <person name="Ferreira P."/>
            <person name="Molpeceres G."/>
            <person name="Ruiz-Duenas F.J."/>
            <person name="Serrano A."/>
            <person name="Henrissat B."/>
            <person name="Drula E."/>
            <person name="Hughes K.W."/>
            <person name="Mata J.L."/>
            <person name="Ishikawa N.K."/>
            <person name="Vargas-Isla R."/>
            <person name="Ushijima S."/>
            <person name="Smith C.A."/>
            <person name="Ahrendt S."/>
            <person name="Andreopoulos W."/>
            <person name="He G."/>
            <person name="Labutti K."/>
            <person name="Lipzen A."/>
            <person name="Ng V."/>
            <person name="Sandor L."/>
            <person name="Barry K."/>
            <person name="Martinez A.T."/>
            <person name="Xiao Y."/>
            <person name="Gibbons J.G."/>
            <person name="Terashima K."/>
            <person name="Hibbett D.S."/>
            <person name="Grigoriev I.V."/>
        </authorList>
    </citation>
    <scope>NUCLEOTIDE SEQUENCE</scope>
    <source>
        <strain evidence="1">TFB7829</strain>
    </source>
</reference>
<accession>A0AA38UWJ8</accession>
<evidence type="ECO:0000313" key="1">
    <source>
        <dbReference type="EMBL" id="KAJ3988164.1"/>
    </source>
</evidence>
<sequence>MSMLSVKPVPIPVVIPLVWKSRSLVFQFLLLVQWVEDDFHNIPPLRTLAPMKLPFRCLTSTKNSRNPRIRRQYFSLNDMLVIFHSLRGSVIGCRFHRDLASAPTMSLVLDEDPAGKTSFSSKSISFSASPVPLFKSSVELQGVGKAASRALHVSPSALTLWCTFCDFEVCFKNMFHCFAFRRQIKILLHLPVAWKIEDDSCKVVEGENDSVFDIILEEFVED</sequence>
<comment type="caution">
    <text evidence="1">The sequence shown here is derived from an EMBL/GenBank/DDBJ whole genome shotgun (WGS) entry which is preliminary data.</text>
</comment>
<gene>
    <name evidence="1" type="ORF">F5890DRAFT_583040</name>
</gene>
<proteinExistence type="predicted"/>
<name>A0AA38UWJ8_9AGAR</name>
<dbReference type="EMBL" id="MU801913">
    <property type="protein sequence ID" value="KAJ3988164.1"/>
    <property type="molecule type" value="Genomic_DNA"/>
</dbReference>
<dbReference type="AlphaFoldDB" id="A0AA38UWJ8"/>
<protein>
    <submittedName>
        <fullName evidence="1">Uncharacterized protein</fullName>
    </submittedName>
</protein>